<dbReference type="AlphaFoldDB" id="A0A2S2QNM0"/>
<gene>
    <name evidence="4" type="primary">LOC112691167</name>
    <name evidence="2" type="ORF">g.14526</name>
</gene>
<feature type="compositionally biased region" description="Basic and acidic residues" evidence="1">
    <location>
        <begin position="22"/>
        <end position="36"/>
    </location>
</feature>
<evidence type="ECO:0000313" key="4">
    <source>
        <dbReference type="RefSeq" id="XP_025421108.1"/>
    </source>
</evidence>
<name>A0A2S2QNM0_9HEMI</name>
<feature type="compositionally biased region" description="Polar residues" evidence="1">
    <location>
        <begin position="86"/>
        <end position="96"/>
    </location>
</feature>
<sequence>MDFKNQAMAGAAQLTLVPGVMPEKKTDRRSSHRDNAPMKSSRIFSIGIVVQWTGPKYNYTAPVSSFGTTRTPSSSLQRTTDVRESFPSNLNQNFYNDSPGIMK</sequence>
<feature type="compositionally biased region" description="Polar residues" evidence="1">
    <location>
        <begin position="66"/>
        <end position="79"/>
    </location>
</feature>
<protein>
    <submittedName>
        <fullName evidence="4">Uncharacterized protein LOC112691167 isoform X1</fullName>
    </submittedName>
</protein>
<accession>A0A2S2QNM0</accession>
<evidence type="ECO:0000313" key="2">
    <source>
        <dbReference type="EMBL" id="MBY79327.1"/>
    </source>
</evidence>
<dbReference type="Proteomes" id="UP000694846">
    <property type="component" value="Unplaced"/>
</dbReference>
<proteinExistence type="predicted"/>
<keyword evidence="3" id="KW-1185">Reference proteome</keyword>
<feature type="region of interest" description="Disordered" evidence="1">
    <location>
        <begin position="1"/>
        <end position="39"/>
    </location>
</feature>
<reference evidence="2" key="1">
    <citation type="submission" date="2018-04" db="EMBL/GenBank/DDBJ databases">
        <title>Transcriptome assembly of Sipha flava.</title>
        <authorList>
            <person name="Scully E.D."/>
            <person name="Geib S.M."/>
            <person name="Palmer N.A."/>
            <person name="Koch K."/>
            <person name="Bradshaw J."/>
            <person name="Heng-Moss T."/>
            <person name="Sarath G."/>
        </authorList>
    </citation>
    <scope>NUCLEOTIDE SEQUENCE</scope>
</reference>
<feature type="region of interest" description="Disordered" evidence="1">
    <location>
        <begin position="66"/>
        <end position="103"/>
    </location>
</feature>
<reference evidence="4" key="2">
    <citation type="submission" date="2025-04" db="UniProtKB">
        <authorList>
            <consortium name="RefSeq"/>
        </authorList>
    </citation>
    <scope>IDENTIFICATION</scope>
    <source>
        <tissue evidence="4">Whole body</tissue>
    </source>
</reference>
<evidence type="ECO:0000256" key="1">
    <source>
        <dbReference type="SAM" id="MobiDB-lite"/>
    </source>
</evidence>
<dbReference type="EMBL" id="GGMS01010124">
    <property type="protein sequence ID" value="MBY79327.1"/>
    <property type="molecule type" value="Transcribed_RNA"/>
</dbReference>
<organism evidence="2">
    <name type="scientific">Sipha flava</name>
    <name type="common">yellow sugarcane aphid</name>
    <dbReference type="NCBI Taxonomy" id="143950"/>
    <lineage>
        <taxon>Eukaryota</taxon>
        <taxon>Metazoa</taxon>
        <taxon>Ecdysozoa</taxon>
        <taxon>Arthropoda</taxon>
        <taxon>Hexapoda</taxon>
        <taxon>Insecta</taxon>
        <taxon>Pterygota</taxon>
        <taxon>Neoptera</taxon>
        <taxon>Paraneoptera</taxon>
        <taxon>Hemiptera</taxon>
        <taxon>Sternorrhyncha</taxon>
        <taxon>Aphidomorpha</taxon>
        <taxon>Aphidoidea</taxon>
        <taxon>Aphididae</taxon>
        <taxon>Sipha</taxon>
    </lineage>
</organism>
<evidence type="ECO:0000313" key="3">
    <source>
        <dbReference type="Proteomes" id="UP000694846"/>
    </source>
</evidence>
<dbReference type="GeneID" id="112691167"/>
<dbReference type="RefSeq" id="XP_025421108.1">
    <property type="nucleotide sequence ID" value="XM_025565323.1"/>
</dbReference>